<reference evidence="2" key="1">
    <citation type="submission" date="2021-01" db="EMBL/GenBank/DDBJ databases">
        <title>Whole genome shotgun sequence of Rugosimonospora africana NBRC 104875.</title>
        <authorList>
            <person name="Komaki H."/>
            <person name="Tamura T."/>
        </authorList>
    </citation>
    <scope>NUCLEOTIDE SEQUENCE</scope>
    <source>
        <strain evidence="2">NBRC 104875</strain>
    </source>
</reference>
<comment type="caution">
    <text evidence="2">The sequence shown here is derived from an EMBL/GenBank/DDBJ whole genome shotgun (WGS) entry which is preliminary data.</text>
</comment>
<dbReference type="EMBL" id="BONZ01000038">
    <property type="protein sequence ID" value="GIH15880.1"/>
    <property type="molecule type" value="Genomic_DNA"/>
</dbReference>
<evidence type="ECO:0000313" key="2">
    <source>
        <dbReference type="EMBL" id="GIH15880.1"/>
    </source>
</evidence>
<evidence type="ECO:0008006" key="4">
    <source>
        <dbReference type="Google" id="ProtNLM"/>
    </source>
</evidence>
<keyword evidence="1" id="KW-1133">Transmembrane helix</keyword>
<dbReference type="AlphaFoldDB" id="A0A8J3VR72"/>
<keyword evidence="1" id="KW-0812">Transmembrane</keyword>
<gene>
    <name evidence="2" type="ORF">Raf01_40520</name>
</gene>
<dbReference type="Proteomes" id="UP000642748">
    <property type="component" value="Unassembled WGS sequence"/>
</dbReference>
<evidence type="ECO:0000256" key="1">
    <source>
        <dbReference type="SAM" id="Phobius"/>
    </source>
</evidence>
<sequence length="382" mass="38511">MEAGWPYLPVIGSLPGHMSSDEREPKGSIGGRRTVWWLGGVALVAIAAVGTVVAVDRTHGTPSRPPASAAGTAVECTVEPLSGLALGERSPEWVLVDPSGGYVVTEQPRDDGRPVPVLWHGGKAVPIPLPDGAGGPEDVGMAAVNAGGTAVGTVSHGGHRSAFVYRDGSTTRLPGLPGYGDSDAEGIDAAGDIVGDASGAGGDVPVIWPAEAPGAVRRIGSAPGSAAAIGDDGTVVGTGGAGVPWVWNASGDGHALALPPDPEVKKGRALAVRGDWAAGWVGITDQLVDAETPARWNLRTGAVKTFPGLTRAGARGVNARGDLVTAHGLGGDTAIRDGRALNLSVGRYQGPTAWATWISDDGRTLIGAALGPTGTDVVRWHC</sequence>
<organism evidence="2 3">
    <name type="scientific">Rugosimonospora africana</name>
    <dbReference type="NCBI Taxonomy" id="556532"/>
    <lineage>
        <taxon>Bacteria</taxon>
        <taxon>Bacillati</taxon>
        <taxon>Actinomycetota</taxon>
        <taxon>Actinomycetes</taxon>
        <taxon>Micromonosporales</taxon>
        <taxon>Micromonosporaceae</taxon>
        <taxon>Rugosimonospora</taxon>
    </lineage>
</organism>
<name>A0A8J3VR72_9ACTN</name>
<evidence type="ECO:0000313" key="3">
    <source>
        <dbReference type="Proteomes" id="UP000642748"/>
    </source>
</evidence>
<proteinExistence type="predicted"/>
<feature type="transmembrane region" description="Helical" evidence="1">
    <location>
        <begin position="35"/>
        <end position="55"/>
    </location>
</feature>
<keyword evidence="1" id="KW-0472">Membrane</keyword>
<protein>
    <recommendedName>
        <fullName evidence="4">HAF family extracellular repeat protein</fullName>
    </recommendedName>
</protein>
<keyword evidence="3" id="KW-1185">Reference proteome</keyword>
<accession>A0A8J3VR72</accession>